<accession>B8BYS7</accession>
<keyword evidence="4" id="KW-1185">Reference proteome</keyword>
<evidence type="ECO:0008006" key="5">
    <source>
        <dbReference type="Google" id="ProtNLM"/>
    </source>
</evidence>
<gene>
    <name evidence="3" type="ORF">THAPSDRAFT_21925</name>
</gene>
<feature type="signal peptide" evidence="2">
    <location>
        <begin position="1"/>
        <end position="21"/>
    </location>
</feature>
<dbReference type="HOGENOM" id="CLU_621877_0_0_1"/>
<dbReference type="KEGG" id="tps:THAPSDRAFT_21925"/>
<dbReference type="InParanoid" id="B8BYS7"/>
<keyword evidence="1" id="KW-0560">Oxidoreductase</keyword>
<feature type="chain" id="PRO_5002866070" description="NAD-dependent epimerase/dehydratase domain-containing protein" evidence="2">
    <location>
        <begin position="22"/>
        <end position="441"/>
    </location>
</feature>
<proteinExistence type="predicted"/>
<name>B8BYS7_THAPS</name>
<dbReference type="EMBL" id="CM000640">
    <property type="protein sequence ID" value="EED93941.1"/>
    <property type="molecule type" value="Genomic_DNA"/>
</dbReference>
<dbReference type="SUPFAM" id="SSF51735">
    <property type="entry name" value="NAD(P)-binding Rossmann-fold domains"/>
    <property type="match status" value="1"/>
</dbReference>
<dbReference type="eggNOG" id="ENOG502RUKE">
    <property type="taxonomic scope" value="Eukaryota"/>
</dbReference>
<dbReference type="STRING" id="35128.B8BYS7"/>
<dbReference type="PaxDb" id="35128-Thaps21925"/>
<keyword evidence="2" id="KW-0732">Signal</keyword>
<dbReference type="PANTHER" id="PTHR10366">
    <property type="entry name" value="NAD DEPENDENT EPIMERASE/DEHYDRATASE"/>
    <property type="match status" value="1"/>
</dbReference>
<dbReference type="GO" id="GO:0016616">
    <property type="term" value="F:oxidoreductase activity, acting on the CH-OH group of donors, NAD or NADP as acceptor"/>
    <property type="evidence" value="ECO:0000318"/>
    <property type="project" value="GO_Central"/>
</dbReference>
<protein>
    <recommendedName>
        <fullName evidence="5">NAD-dependent epimerase/dehydratase domain-containing protein</fullName>
    </recommendedName>
</protein>
<organism evidence="3 4">
    <name type="scientific">Thalassiosira pseudonana</name>
    <name type="common">Marine diatom</name>
    <name type="synonym">Cyclotella nana</name>
    <dbReference type="NCBI Taxonomy" id="35128"/>
    <lineage>
        <taxon>Eukaryota</taxon>
        <taxon>Sar</taxon>
        <taxon>Stramenopiles</taxon>
        <taxon>Ochrophyta</taxon>
        <taxon>Bacillariophyta</taxon>
        <taxon>Coscinodiscophyceae</taxon>
        <taxon>Thalassiosirophycidae</taxon>
        <taxon>Thalassiosirales</taxon>
        <taxon>Thalassiosiraceae</taxon>
        <taxon>Thalassiosira</taxon>
    </lineage>
</organism>
<dbReference type="InterPro" id="IPR050425">
    <property type="entry name" value="NAD(P)_dehydrat-like"/>
</dbReference>
<dbReference type="OMA" id="CYQWSKA"/>
<dbReference type="Proteomes" id="UP000001449">
    <property type="component" value="Chromosome 3"/>
</dbReference>
<reference evidence="3 4" key="1">
    <citation type="journal article" date="2004" name="Science">
        <title>The genome of the diatom Thalassiosira pseudonana: ecology, evolution, and metabolism.</title>
        <authorList>
            <person name="Armbrust E.V."/>
            <person name="Berges J.A."/>
            <person name="Bowler C."/>
            <person name="Green B.R."/>
            <person name="Martinez D."/>
            <person name="Putnam N.H."/>
            <person name="Zhou S."/>
            <person name="Allen A.E."/>
            <person name="Apt K.E."/>
            <person name="Bechner M."/>
            <person name="Brzezinski M.A."/>
            <person name="Chaal B.K."/>
            <person name="Chiovitti A."/>
            <person name="Davis A.K."/>
            <person name="Demarest M.S."/>
            <person name="Detter J.C."/>
            <person name="Glavina T."/>
            <person name="Goodstein D."/>
            <person name="Hadi M.Z."/>
            <person name="Hellsten U."/>
            <person name="Hildebrand M."/>
            <person name="Jenkins B.D."/>
            <person name="Jurka J."/>
            <person name="Kapitonov V.V."/>
            <person name="Kroger N."/>
            <person name="Lau W.W."/>
            <person name="Lane T.W."/>
            <person name="Larimer F.W."/>
            <person name="Lippmeier J.C."/>
            <person name="Lucas S."/>
            <person name="Medina M."/>
            <person name="Montsant A."/>
            <person name="Obornik M."/>
            <person name="Parker M.S."/>
            <person name="Palenik B."/>
            <person name="Pazour G.J."/>
            <person name="Richardson P.M."/>
            <person name="Rynearson T.A."/>
            <person name="Saito M.A."/>
            <person name="Schwartz D.C."/>
            <person name="Thamatrakoln K."/>
            <person name="Valentin K."/>
            <person name="Vardi A."/>
            <person name="Wilkerson F.P."/>
            <person name="Rokhsar D.S."/>
        </authorList>
    </citation>
    <scope>NUCLEOTIDE SEQUENCE [LARGE SCALE GENOMIC DNA]</scope>
    <source>
        <strain evidence="3 4">CCMP1335</strain>
    </source>
</reference>
<evidence type="ECO:0000256" key="1">
    <source>
        <dbReference type="ARBA" id="ARBA00023002"/>
    </source>
</evidence>
<dbReference type="GeneID" id="7449564"/>
<dbReference type="InterPro" id="IPR036291">
    <property type="entry name" value="NAD(P)-bd_dom_sf"/>
</dbReference>
<dbReference type="PANTHER" id="PTHR10366:SF831">
    <property type="entry name" value="NAD-DEPENDENT EPIMERASE_DEHYDRATASE DOMAIN-CONTAINING PROTEIN"/>
    <property type="match status" value="1"/>
</dbReference>
<evidence type="ECO:0000313" key="4">
    <source>
        <dbReference type="Proteomes" id="UP000001449"/>
    </source>
</evidence>
<dbReference type="Gene3D" id="3.40.50.720">
    <property type="entry name" value="NAD(P)-binding Rossmann-like Domain"/>
    <property type="match status" value="1"/>
</dbReference>
<dbReference type="AlphaFoldDB" id="B8BYS7"/>
<evidence type="ECO:0000256" key="2">
    <source>
        <dbReference type="SAM" id="SignalP"/>
    </source>
</evidence>
<reference evidence="3 4" key="2">
    <citation type="journal article" date="2008" name="Nature">
        <title>The Phaeodactylum genome reveals the evolutionary history of diatom genomes.</title>
        <authorList>
            <person name="Bowler C."/>
            <person name="Allen A.E."/>
            <person name="Badger J.H."/>
            <person name="Grimwood J."/>
            <person name="Jabbari K."/>
            <person name="Kuo A."/>
            <person name="Maheswari U."/>
            <person name="Martens C."/>
            <person name="Maumus F."/>
            <person name="Otillar R.P."/>
            <person name="Rayko E."/>
            <person name="Salamov A."/>
            <person name="Vandepoele K."/>
            <person name="Beszteri B."/>
            <person name="Gruber A."/>
            <person name="Heijde M."/>
            <person name="Katinka M."/>
            <person name="Mock T."/>
            <person name="Valentin K."/>
            <person name="Verret F."/>
            <person name="Berges J.A."/>
            <person name="Brownlee C."/>
            <person name="Cadoret J.P."/>
            <person name="Chiovitti A."/>
            <person name="Choi C.J."/>
            <person name="Coesel S."/>
            <person name="De Martino A."/>
            <person name="Detter J.C."/>
            <person name="Durkin C."/>
            <person name="Falciatore A."/>
            <person name="Fournet J."/>
            <person name="Haruta M."/>
            <person name="Huysman M.J."/>
            <person name="Jenkins B.D."/>
            <person name="Jiroutova K."/>
            <person name="Jorgensen R.E."/>
            <person name="Joubert Y."/>
            <person name="Kaplan A."/>
            <person name="Kroger N."/>
            <person name="Kroth P.G."/>
            <person name="La Roche J."/>
            <person name="Lindquist E."/>
            <person name="Lommer M."/>
            <person name="Martin-Jezequel V."/>
            <person name="Lopez P.J."/>
            <person name="Lucas S."/>
            <person name="Mangogna M."/>
            <person name="McGinnis K."/>
            <person name="Medlin L.K."/>
            <person name="Montsant A."/>
            <person name="Oudot-Le Secq M.P."/>
            <person name="Napoli C."/>
            <person name="Obornik M."/>
            <person name="Parker M.S."/>
            <person name="Petit J.L."/>
            <person name="Porcel B.M."/>
            <person name="Poulsen N."/>
            <person name="Robison M."/>
            <person name="Rychlewski L."/>
            <person name="Rynearson T.A."/>
            <person name="Schmutz J."/>
            <person name="Shapiro H."/>
            <person name="Siaut M."/>
            <person name="Stanley M."/>
            <person name="Sussman M.R."/>
            <person name="Taylor A.R."/>
            <person name="Vardi A."/>
            <person name="von Dassow P."/>
            <person name="Vyverman W."/>
            <person name="Willis A."/>
            <person name="Wyrwicz L.S."/>
            <person name="Rokhsar D.S."/>
            <person name="Weissenbach J."/>
            <person name="Armbrust E.V."/>
            <person name="Green B.R."/>
            <person name="Van de Peer Y."/>
            <person name="Grigoriev I.V."/>
        </authorList>
    </citation>
    <scope>NUCLEOTIDE SEQUENCE [LARGE SCALE GENOMIC DNA]</scope>
    <source>
        <strain evidence="3 4">CCMP1335</strain>
    </source>
</reference>
<sequence>MTMQLLVVVLVLTLLLATVNALATPSSSITVVTGASGFVGRHVVYSLLSRHRRSTPSSTSITDDVSTVIHDSGSEVIVCLVRPNRVSYEESYWNAHLQEMDLTDDAQVCVKVLPYDMLDDGASLYDALQSGHQHHRTTCQSKSCSICVHHIASVFGPTSDPIQTAKDNVQSAEYVVRAMHQFQQQHCADIDADNKPMRLVLTSSMAAVRATNQTPLNGRYYTYRDWNTMSKLDDKNWGSCYQWSKAESERKALELVEKYNNGGSGLDMVALCPSFVFGPPPPFPSSFNVGDASNGSSSSYSLELVKQWLYGKSEVQSRLCADVRDVAQAHVAAGTIDISSTGDDTSYSKRYIVSTEERLSSELVAEALRRAIQNVQSTNDASKDVDMSNIICDTKFDGGAIKIGEREVEATERLQSDLGVVCRSVEDTMQNMAEALLQEGF</sequence>
<evidence type="ECO:0000313" key="3">
    <source>
        <dbReference type="EMBL" id="EED93941.1"/>
    </source>
</evidence>
<dbReference type="RefSeq" id="XP_002288505.1">
    <property type="nucleotide sequence ID" value="XM_002288469.1"/>
</dbReference>